<evidence type="ECO:0000256" key="7">
    <source>
        <dbReference type="ARBA" id="ARBA00023125"/>
    </source>
</evidence>
<organism evidence="12 13">
    <name type="scientific">Centaurea solstitialis</name>
    <name type="common">yellow star-thistle</name>
    <dbReference type="NCBI Taxonomy" id="347529"/>
    <lineage>
        <taxon>Eukaryota</taxon>
        <taxon>Viridiplantae</taxon>
        <taxon>Streptophyta</taxon>
        <taxon>Embryophyta</taxon>
        <taxon>Tracheophyta</taxon>
        <taxon>Spermatophyta</taxon>
        <taxon>Magnoliopsida</taxon>
        <taxon>eudicotyledons</taxon>
        <taxon>Gunneridae</taxon>
        <taxon>Pentapetalae</taxon>
        <taxon>asterids</taxon>
        <taxon>campanulids</taxon>
        <taxon>Asterales</taxon>
        <taxon>Asteraceae</taxon>
        <taxon>Carduoideae</taxon>
        <taxon>Cardueae</taxon>
        <taxon>Centaureinae</taxon>
        <taxon>Centaurea</taxon>
    </lineage>
</organism>
<dbReference type="InterPro" id="IPR013760">
    <property type="entry name" value="Topo_IIA-like_dom_sf"/>
</dbReference>
<dbReference type="GO" id="GO:0005634">
    <property type="term" value="C:nucleus"/>
    <property type="evidence" value="ECO:0007669"/>
    <property type="project" value="TreeGrafter"/>
</dbReference>
<comment type="caution">
    <text evidence="12">The sequence shown here is derived from an EMBL/GenBank/DDBJ whole genome shotgun (WGS) entry which is preliminary data.</text>
</comment>
<dbReference type="InterPro" id="IPR031660">
    <property type="entry name" value="TOPRIM_C"/>
</dbReference>
<feature type="domain" description="Topo IIA-type catalytic" evidence="11">
    <location>
        <begin position="67"/>
        <end position="207"/>
    </location>
</feature>
<evidence type="ECO:0000256" key="8">
    <source>
        <dbReference type="ARBA" id="ARBA00023235"/>
    </source>
</evidence>
<dbReference type="Pfam" id="PF16898">
    <property type="entry name" value="TOPRIM_C"/>
    <property type="match status" value="1"/>
</dbReference>
<dbReference type="GO" id="GO:0003918">
    <property type="term" value="F:DNA topoisomerase type II (double strand cut, ATP-hydrolyzing) activity"/>
    <property type="evidence" value="ECO:0007669"/>
    <property type="project" value="UniProtKB-EC"/>
</dbReference>
<feature type="transmembrane region" description="Helical" evidence="10">
    <location>
        <begin position="186"/>
        <end position="205"/>
    </location>
</feature>
<dbReference type="Gene3D" id="3.40.50.670">
    <property type="match status" value="1"/>
</dbReference>
<dbReference type="GO" id="GO:0000712">
    <property type="term" value="P:resolution of meiotic recombination intermediates"/>
    <property type="evidence" value="ECO:0007669"/>
    <property type="project" value="TreeGrafter"/>
</dbReference>
<dbReference type="GO" id="GO:0006265">
    <property type="term" value="P:DNA topological change"/>
    <property type="evidence" value="ECO:0007669"/>
    <property type="project" value="InterPro"/>
</dbReference>
<dbReference type="GO" id="GO:0003677">
    <property type="term" value="F:DNA binding"/>
    <property type="evidence" value="ECO:0007669"/>
    <property type="project" value="UniProtKB-UniRule"/>
</dbReference>
<evidence type="ECO:0000256" key="4">
    <source>
        <dbReference type="ARBA" id="ARBA00022741"/>
    </source>
</evidence>
<keyword evidence="10" id="KW-0472">Membrane</keyword>
<dbReference type="SUPFAM" id="SSF56719">
    <property type="entry name" value="Type II DNA topoisomerase"/>
    <property type="match status" value="1"/>
</dbReference>
<dbReference type="GO" id="GO:0005524">
    <property type="term" value="F:ATP binding"/>
    <property type="evidence" value="ECO:0007669"/>
    <property type="project" value="UniProtKB-KW"/>
</dbReference>
<evidence type="ECO:0000259" key="11">
    <source>
        <dbReference type="PROSITE" id="PS52040"/>
    </source>
</evidence>
<dbReference type="AlphaFoldDB" id="A0AA38WTT4"/>
<dbReference type="InterPro" id="IPR050634">
    <property type="entry name" value="DNA_Topoisomerase_II"/>
</dbReference>
<sequence>MKFVWMSKGDGEAIVHAFKENKVVERRKMIFDLTPDSYLGLQSIIRYRDFVRKELARFFKTDVERLVPLVVDGLRLGQRKILFSLFKRNMQLYKEIRVEDSSGYVSECADYHHSNSSIHSVIIRMAQNIVGRNNSNLLFPCGEFRSRHKILAPFCRGNSIRLLYVVSIWLLSLAGVWIMLNHDIFAPGFLISAIGFFLKKIILVYNS</sequence>
<proteinExistence type="predicted"/>
<dbReference type="Gene3D" id="3.90.199.10">
    <property type="entry name" value="Topoisomerase II, domain 5"/>
    <property type="match status" value="1"/>
</dbReference>
<evidence type="ECO:0000256" key="10">
    <source>
        <dbReference type="SAM" id="Phobius"/>
    </source>
</evidence>
<comment type="cofactor">
    <cofactor evidence="2">
        <name>Mg(2+)</name>
        <dbReference type="ChEBI" id="CHEBI:18420"/>
    </cofactor>
</comment>
<keyword evidence="6" id="KW-0799">Topoisomerase</keyword>
<evidence type="ECO:0000256" key="2">
    <source>
        <dbReference type="ARBA" id="ARBA00001946"/>
    </source>
</evidence>
<evidence type="ECO:0000313" key="13">
    <source>
        <dbReference type="Proteomes" id="UP001172457"/>
    </source>
</evidence>
<name>A0AA38WTT4_9ASTR</name>
<comment type="caution">
    <text evidence="9">Lacks conserved residue(s) required for the propagation of feature annotation.</text>
</comment>
<evidence type="ECO:0000256" key="9">
    <source>
        <dbReference type="PROSITE-ProRule" id="PRU01384"/>
    </source>
</evidence>
<evidence type="ECO:0000313" key="12">
    <source>
        <dbReference type="EMBL" id="KAJ9564394.1"/>
    </source>
</evidence>
<keyword evidence="4" id="KW-0547">Nucleotide-binding</keyword>
<evidence type="ECO:0000256" key="6">
    <source>
        <dbReference type="ARBA" id="ARBA00023029"/>
    </source>
</evidence>
<comment type="catalytic activity">
    <reaction evidence="1">
        <text>ATP-dependent breakage, passage and rejoining of double-stranded DNA.</text>
        <dbReference type="EC" id="5.6.2.2"/>
    </reaction>
</comment>
<accession>A0AA38WTT4</accession>
<dbReference type="PANTHER" id="PTHR10169:SF38">
    <property type="entry name" value="DNA TOPOISOMERASE 2"/>
    <property type="match status" value="1"/>
</dbReference>
<dbReference type="EC" id="5.6.2.2" evidence="3"/>
<keyword evidence="8" id="KW-0413">Isomerase</keyword>
<evidence type="ECO:0000256" key="3">
    <source>
        <dbReference type="ARBA" id="ARBA00012895"/>
    </source>
</evidence>
<evidence type="ECO:0000256" key="5">
    <source>
        <dbReference type="ARBA" id="ARBA00022840"/>
    </source>
</evidence>
<dbReference type="PROSITE" id="PS52040">
    <property type="entry name" value="TOPO_IIA"/>
    <property type="match status" value="1"/>
</dbReference>
<dbReference type="Pfam" id="PF00521">
    <property type="entry name" value="DNA_topoisoIV"/>
    <property type="match status" value="1"/>
</dbReference>
<dbReference type="Proteomes" id="UP001172457">
    <property type="component" value="Chromosome 1"/>
</dbReference>
<keyword evidence="5" id="KW-0067">ATP-binding</keyword>
<gene>
    <name evidence="12" type="ORF">OSB04_000360</name>
</gene>
<dbReference type="EMBL" id="JARYMX010000001">
    <property type="protein sequence ID" value="KAJ9564394.1"/>
    <property type="molecule type" value="Genomic_DNA"/>
</dbReference>
<keyword evidence="7 9" id="KW-0238">DNA-binding</keyword>
<evidence type="ECO:0000256" key="1">
    <source>
        <dbReference type="ARBA" id="ARBA00000185"/>
    </source>
</evidence>
<reference evidence="12" key="1">
    <citation type="submission" date="2023-03" db="EMBL/GenBank/DDBJ databases">
        <title>Chromosome-scale reference genome and RAD-based genetic map of yellow starthistle (Centaurea solstitialis) reveal putative structural variation and QTLs associated with invader traits.</title>
        <authorList>
            <person name="Reatini B."/>
            <person name="Cang F.A."/>
            <person name="Jiang Q."/>
            <person name="Mckibben M.T.W."/>
            <person name="Barker M.S."/>
            <person name="Rieseberg L.H."/>
            <person name="Dlugosch K.M."/>
        </authorList>
    </citation>
    <scope>NUCLEOTIDE SEQUENCE</scope>
    <source>
        <strain evidence="12">CAN-66</strain>
        <tissue evidence="12">Leaf</tissue>
    </source>
</reference>
<dbReference type="InterPro" id="IPR002205">
    <property type="entry name" value="Topo_IIA_dom_A"/>
</dbReference>
<keyword evidence="10" id="KW-1133">Transmembrane helix</keyword>
<dbReference type="InterPro" id="IPR013758">
    <property type="entry name" value="Topo_IIA_A/C_ab"/>
</dbReference>
<dbReference type="InterPro" id="IPR013759">
    <property type="entry name" value="Topo_IIA_B_C"/>
</dbReference>
<keyword evidence="10" id="KW-0812">Transmembrane</keyword>
<protein>
    <recommendedName>
        <fullName evidence="3">DNA topoisomerase (ATP-hydrolyzing)</fullName>
        <ecNumber evidence="3">5.6.2.2</ecNumber>
    </recommendedName>
</protein>
<feature type="transmembrane region" description="Helical" evidence="10">
    <location>
        <begin position="162"/>
        <end position="180"/>
    </location>
</feature>
<dbReference type="PANTHER" id="PTHR10169">
    <property type="entry name" value="DNA TOPOISOMERASE/GYRASE"/>
    <property type="match status" value="1"/>
</dbReference>
<keyword evidence="13" id="KW-1185">Reference proteome</keyword>
<dbReference type="GO" id="GO:0000819">
    <property type="term" value="P:sister chromatid segregation"/>
    <property type="evidence" value="ECO:0007669"/>
    <property type="project" value="TreeGrafter"/>
</dbReference>